<reference evidence="2" key="1">
    <citation type="journal article" date="2023" name="G3 (Bethesda)">
        <title>A reference genome for the long-term kleptoplast-retaining sea slug Elysia crispata morphotype clarki.</title>
        <authorList>
            <person name="Eastman K.E."/>
            <person name="Pendleton A.L."/>
            <person name="Shaikh M.A."/>
            <person name="Suttiyut T."/>
            <person name="Ogas R."/>
            <person name="Tomko P."/>
            <person name="Gavelis G."/>
            <person name="Widhalm J.R."/>
            <person name="Wisecaver J.H."/>
        </authorList>
    </citation>
    <scope>NUCLEOTIDE SEQUENCE</scope>
    <source>
        <strain evidence="2">ECLA1</strain>
    </source>
</reference>
<organism evidence="2 3">
    <name type="scientific">Elysia crispata</name>
    <name type="common">lettuce slug</name>
    <dbReference type="NCBI Taxonomy" id="231223"/>
    <lineage>
        <taxon>Eukaryota</taxon>
        <taxon>Metazoa</taxon>
        <taxon>Spiralia</taxon>
        <taxon>Lophotrochozoa</taxon>
        <taxon>Mollusca</taxon>
        <taxon>Gastropoda</taxon>
        <taxon>Heterobranchia</taxon>
        <taxon>Euthyneura</taxon>
        <taxon>Panpulmonata</taxon>
        <taxon>Sacoglossa</taxon>
        <taxon>Placobranchoidea</taxon>
        <taxon>Plakobranchidae</taxon>
        <taxon>Elysia</taxon>
    </lineage>
</organism>
<evidence type="ECO:0000256" key="1">
    <source>
        <dbReference type="SAM" id="MobiDB-lite"/>
    </source>
</evidence>
<protein>
    <submittedName>
        <fullName evidence="2">Uncharacterized protein</fullName>
    </submittedName>
</protein>
<dbReference type="AlphaFoldDB" id="A0AAE0Z4F5"/>
<feature type="region of interest" description="Disordered" evidence="1">
    <location>
        <begin position="62"/>
        <end position="82"/>
    </location>
</feature>
<keyword evidence="3" id="KW-1185">Reference proteome</keyword>
<evidence type="ECO:0000313" key="2">
    <source>
        <dbReference type="EMBL" id="KAK3762728.1"/>
    </source>
</evidence>
<comment type="caution">
    <text evidence="2">The sequence shown here is derived from an EMBL/GenBank/DDBJ whole genome shotgun (WGS) entry which is preliminary data.</text>
</comment>
<dbReference type="Proteomes" id="UP001283361">
    <property type="component" value="Unassembled WGS sequence"/>
</dbReference>
<gene>
    <name evidence="2" type="ORF">RRG08_043805</name>
</gene>
<feature type="region of interest" description="Disordered" evidence="1">
    <location>
        <begin position="1"/>
        <end position="22"/>
    </location>
</feature>
<evidence type="ECO:0000313" key="3">
    <source>
        <dbReference type="Proteomes" id="UP001283361"/>
    </source>
</evidence>
<accession>A0AAE0Z4F5</accession>
<name>A0AAE0Z4F5_9GAST</name>
<sequence>MPGDCSNKVDVSDNNRNKSHHQVDRLELLPARGGVRLLKGGTQLPQREALTEASGEARYRGGHRRIDELGDPGFRFPRRSPREPCSKMASILMLIKQDQHMRPKLVVPSRGFHWRSRAGSGWTNLRSFRRTLSKDRRAEAEKYDRKL</sequence>
<proteinExistence type="predicted"/>
<feature type="compositionally biased region" description="Basic and acidic residues" evidence="1">
    <location>
        <begin position="10"/>
        <end position="22"/>
    </location>
</feature>
<dbReference type="EMBL" id="JAWDGP010004660">
    <property type="protein sequence ID" value="KAK3762728.1"/>
    <property type="molecule type" value="Genomic_DNA"/>
</dbReference>